<keyword evidence="1" id="KW-0732">Signal</keyword>
<feature type="domain" description="SLH" evidence="2">
    <location>
        <begin position="1"/>
        <end position="36"/>
    </location>
</feature>
<dbReference type="RefSeq" id="WP_268639045.1">
    <property type="nucleotide sequence ID" value="NZ_JAMDLZ010000040.1"/>
</dbReference>
<sequence>MAIGYSDEKFKPHNELTRAHMAAFLSRAMKYVEDKK</sequence>
<evidence type="ECO:0000313" key="4">
    <source>
        <dbReference type="Proteomes" id="UP001527052"/>
    </source>
</evidence>
<keyword evidence="4" id="KW-1185">Reference proteome</keyword>
<accession>A0ABT4ETN9</accession>
<dbReference type="Pfam" id="PF00395">
    <property type="entry name" value="SLH"/>
    <property type="match status" value="1"/>
</dbReference>
<dbReference type="Proteomes" id="UP001527052">
    <property type="component" value="Unassembled WGS sequence"/>
</dbReference>
<organism evidence="3 4">
    <name type="scientific">Lysinibacillus xylanilyticus</name>
    <dbReference type="NCBI Taxonomy" id="582475"/>
    <lineage>
        <taxon>Bacteria</taxon>
        <taxon>Bacillati</taxon>
        <taxon>Bacillota</taxon>
        <taxon>Bacilli</taxon>
        <taxon>Bacillales</taxon>
        <taxon>Bacillaceae</taxon>
        <taxon>Lysinibacillus</taxon>
    </lineage>
</organism>
<evidence type="ECO:0000313" key="3">
    <source>
        <dbReference type="EMBL" id="MCY9549043.1"/>
    </source>
</evidence>
<protein>
    <submittedName>
        <fullName evidence="3">S-layer homology domain-containing protein</fullName>
    </submittedName>
</protein>
<dbReference type="InterPro" id="IPR001119">
    <property type="entry name" value="SLH_dom"/>
</dbReference>
<proteinExistence type="predicted"/>
<gene>
    <name evidence="3" type="ORF">M5W82_19345</name>
</gene>
<comment type="caution">
    <text evidence="3">The sequence shown here is derived from an EMBL/GenBank/DDBJ whole genome shotgun (WGS) entry which is preliminary data.</text>
</comment>
<dbReference type="EMBL" id="JAMDLZ010000040">
    <property type="protein sequence ID" value="MCY9549043.1"/>
    <property type="molecule type" value="Genomic_DNA"/>
</dbReference>
<reference evidence="3 4" key="1">
    <citation type="submission" date="2022-05" db="EMBL/GenBank/DDBJ databases">
        <title>Genome Sequencing of Bee-Associated Microbes.</title>
        <authorList>
            <person name="Dunlap C."/>
        </authorList>
    </citation>
    <scope>NUCLEOTIDE SEQUENCE [LARGE SCALE GENOMIC DNA]</scope>
    <source>
        <strain evidence="3 4">NRRL BD-083</strain>
    </source>
</reference>
<name>A0ABT4ETN9_9BACI</name>
<evidence type="ECO:0000259" key="2">
    <source>
        <dbReference type="PROSITE" id="PS51272"/>
    </source>
</evidence>
<evidence type="ECO:0000256" key="1">
    <source>
        <dbReference type="ARBA" id="ARBA00022729"/>
    </source>
</evidence>
<dbReference type="PROSITE" id="PS51272">
    <property type="entry name" value="SLH"/>
    <property type="match status" value="1"/>
</dbReference>